<dbReference type="Proteomes" id="UP000805193">
    <property type="component" value="Unassembled WGS sequence"/>
</dbReference>
<sequence length="409" mass="45487">FPPLCSVAVPGRPPRITEHPGDVVVRKHEPVTLRCRADAEPPARLSWFHEGRPVRNSATRMVLPEGQLFFLHVQHSRRDQDTGLYWCTASNALGVARSRNASVELAVLREEFRATPKSSRVAAGESATLECVAPRGQPEPSVTWFKDGAQVATGTGRIRLVGHGSLLIADVRHADQGRYVCRAANLLGTRETPAATLSVHTKPYFVRVPEDVTTLVDESVEFQCKVNGDPKPTVTWRRQDGKMPVGRAYIQEDKSLRIQSVSPMDQGTYICESENFVGSVSASASLIVHCKCQRASILNNVFLLHWTILFLISFFIYIVFCSFLEIEKNFQTQLIIFYSFLQVFLIILAAVTVEDQKVGLNGVVKFDCFATGNPQPSVFWTREGDQVLMFPGKTHGRFLVTNEGTLVIS</sequence>
<organism evidence="1 2">
    <name type="scientific">Ixodes persulcatus</name>
    <name type="common">Taiga tick</name>
    <dbReference type="NCBI Taxonomy" id="34615"/>
    <lineage>
        <taxon>Eukaryota</taxon>
        <taxon>Metazoa</taxon>
        <taxon>Ecdysozoa</taxon>
        <taxon>Arthropoda</taxon>
        <taxon>Chelicerata</taxon>
        <taxon>Arachnida</taxon>
        <taxon>Acari</taxon>
        <taxon>Parasitiformes</taxon>
        <taxon>Ixodida</taxon>
        <taxon>Ixodoidea</taxon>
        <taxon>Ixodidae</taxon>
        <taxon>Ixodinae</taxon>
        <taxon>Ixodes</taxon>
    </lineage>
</organism>
<protein>
    <submittedName>
        <fullName evidence="1">Uncharacterized protein</fullName>
    </submittedName>
</protein>
<evidence type="ECO:0000313" key="1">
    <source>
        <dbReference type="EMBL" id="KAG0433110.1"/>
    </source>
</evidence>
<name>A0AC60QG46_IXOPE</name>
<dbReference type="EMBL" id="JABSTQ010009085">
    <property type="protein sequence ID" value="KAG0433110.1"/>
    <property type="molecule type" value="Genomic_DNA"/>
</dbReference>
<reference evidence="1 2" key="1">
    <citation type="journal article" date="2020" name="Cell">
        <title>Large-Scale Comparative Analyses of Tick Genomes Elucidate Their Genetic Diversity and Vector Capacities.</title>
        <authorList>
            <consortium name="Tick Genome and Microbiome Consortium (TIGMIC)"/>
            <person name="Jia N."/>
            <person name="Wang J."/>
            <person name="Shi W."/>
            <person name="Du L."/>
            <person name="Sun Y."/>
            <person name="Zhan W."/>
            <person name="Jiang J.F."/>
            <person name="Wang Q."/>
            <person name="Zhang B."/>
            <person name="Ji P."/>
            <person name="Bell-Sakyi L."/>
            <person name="Cui X.M."/>
            <person name="Yuan T.T."/>
            <person name="Jiang B.G."/>
            <person name="Yang W.F."/>
            <person name="Lam T.T."/>
            <person name="Chang Q.C."/>
            <person name="Ding S.J."/>
            <person name="Wang X.J."/>
            <person name="Zhu J.G."/>
            <person name="Ruan X.D."/>
            <person name="Zhao L."/>
            <person name="Wei J.T."/>
            <person name="Ye R.Z."/>
            <person name="Que T.C."/>
            <person name="Du C.H."/>
            <person name="Zhou Y.H."/>
            <person name="Cheng J.X."/>
            <person name="Dai P.F."/>
            <person name="Guo W.B."/>
            <person name="Han X.H."/>
            <person name="Huang E.J."/>
            <person name="Li L.F."/>
            <person name="Wei W."/>
            <person name="Gao Y.C."/>
            <person name="Liu J.Z."/>
            <person name="Shao H.Z."/>
            <person name="Wang X."/>
            <person name="Wang C.C."/>
            <person name="Yang T.C."/>
            <person name="Huo Q.B."/>
            <person name="Li W."/>
            <person name="Chen H.Y."/>
            <person name="Chen S.E."/>
            <person name="Zhou L.G."/>
            <person name="Ni X.B."/>
            <person name="Tian J.H."/>
            <person name="Sheng Y."/>
            <person name="Liu T."/>
            <person name="Pan Y.S."/>
            <person name="Xia L.Y."/>
            <person name="Li J."/>
            <person name="Zhao F."/>
            <person name="Cao W.C."/>
        </authorList>
    </citation>
    <scope>NUCLEOTIDE SEQUENCE [LARGE SCALE GENOMIC DNA]</scope>
    <source>
        <strain evidence="1">Iper-2018</strain>
    </source>
</reference>
<keyword evidence="2" id="KW-1185">Reference proteome</keyword>
<proteinExistence type="predicted"/>
<feature type="non-terminal residue" evidence="1">
    <location>
        <position position="409"/>
    </location>
</feature>
<feature type="non-terminal residue" evidence="1">
    <location>
        <position position="1"/>
    </location>
</feature>
<accession>A0AC60QG46</accession>
<comment type="caution">
    <text evidence="1">The sequence shown here is derived from an EMBL/GenBank/DDBJ whole genome shotgun (WGS) entry which is preliminary data.</text>
</comment>
<gene>
    <name evidence="1" type="ORF">HPB47_020221</name>
</gene>
<evidence type="ECO:0000313" key="2">
    <source>
        <dbReference type="Proteomes" id="UP000805193"/>
    </source>
</evidence>